<comment type="caution">
    <text evidence="1">The sequence shown here is derived from an EMBL/GenBank/DDBJ whole genome shotgun (WGS) entry which is preliminary data.</text>
</comment>
<protein>
    <submittedName>
        <fullName evidence="1">Uncharacterized protein</fullName>
    </submittedName>
</protein>
<gene>
    <name evidence="1" type="ORF">QQ020_34895</name>
</gene>
<keyword evidence="2" id="KW-1185">Reference proteome</keyword>
<accession>A0ABT8LHN0</accession>
<dbReference type="Proteomes" id="UP001172083">
    <property type="component" value="Unassembled WGS sequence"/>
</dbReference>
<name>A0ABT8LHN0_9BACT</name>
<dbReference type="EMBL" id="JAUJEB010000015">
    <property type="protein sequence ID" value="MDN5217314.1"/>
    <property type="molecule type" value="Genomic_DNA"/>
</dbReference>
<organism evidence="1 2">
    <name type="scientific">Agaribacillus aureus</name>
    <dbReference type="NCBI Taxonomy" id="3051825"/>
    <lineage>
        <taxon>Bacteria</taxon>
        <taxon>Pseudomonadati</taxon>
        <taxon>Bacteroidota</taxon>
        <taxon>Cytophagia</taxon>
        <taxon>Cytophagales</taxon>
        <taxon>Splendidivirgaceae</taxon>
        <taxon>Agaribacillus</taxon>
    </lineage>
</organism>
<dbReference type="RefSeq" id="WP_346762651.1">
    <property type="nucleotide sequence ID" value="NZ_JAUJEB010000015.1"/>
</dbReference>
<evidence type="ECO:0000313" key="2">
    <source>
        <dbReference type="Proteomes" id="UP001172083"/>
    </source>
</evidence>
<evidence type="ECO:0000313" key="1">
    <source>
        <dbReference type="EMBL" id="MDN5217314.1"/>
    </source>
</evidence>
<proteinExistence type="predicted"/>
<sequence length="202" mass="23692">MIALPVMKLMQGKETDTFKARYESLAGLEIPNDYLKKSRVYGFYQNKELVGGFMLSTSTERLRTIELFIAPGNRREVYSELSDLSLYTEVCCFWMERRIRKKKMVNILIWLKMAYQISREKNPIILYGTQSKGLAYLYGLPKVSTLFRSDVVNALNSYVFLTKRNEFVKGAWEMVFCKLLQRNRPKVLTNYHSPTEIIAMHR</sequence>
<reference evidence="1" key="1">
    <citation type="submission" date="2023-06" db="EMBL/GenBank/DDBJ databases">
        <title>Genomic of Agaribacillus aureum.</title>
        <authorList>
            <person name="Wang G."/>
        </authorList>
    </citation>
    <scope>NUCLEOTIDE SEQUENCE</scope>
    <source>
        <strain evidence="1">BMA12</strain>
    </source>
</reference>